<dbReference type="Proteomes" id="UP000663874">
    <property type="component" value="Unassembled WGS sequence"/>
</dbReference>
<reference evidence="19" key="1">
    <citation type="submission" date="2021-02" db="EMBL/GenBank/DDBJ databases">
        <authorList>
            <person name="Nowell W R."/>
        </authorList>
    </citation>
    <scope>NUCLEOTIDE SEQUENCE</scope>
</reference>
<dbReference type="EMBL" id="CAJNOU010001315">
    <property type="protein sequence ID" value="CAF1186285.1"/>
    <property type="molecule type" value="Genomic_DNA"/>
</dbReference>
<evidence type="ECO:0000256" key="4">
    <source>
        <dbReference type="ARBA" id="ARBA00013174"/>
    </source>
</evidence>
<keyword evidence="7 17" id="KW-0808">Transferase</keyword>
<dbReference type="InterPro" id="IPR050324">
    <property type="entry name" value="CDP-alcohol_PTase-I"/>
</dbReference>
<feature type="transmembrane region" description="Helical" evidence="18">
    <location>
        <begin position="154"/>
        <end position="179"/>
    </location>
</feature>
<keyword evidence="10" id="KW-0443">Lipid metabolism</keyword>
<evidence type="ECO:0000256" key="7">
    <source>
        <dbReference type="ARBA" id="ARBA00022679"/>
    </source>
</evidence>
<proteinExistence type="inferred from homology"/>
<evidence type="ECO:0000256" key="3">
    <source>
        <dbReference type="ARBA" id="ARBA00010441"/>
    </source>
</evidence>
<organism evidence="19 23">
    <name type="scientific">Rotaria sordida</name>
    <dbReference type="NCBI Taxonomy" id="392033"/>
    <lineage>
        <taxon>Eukaryota</taxon>
        <taxon>Metazoa</taxon>
        <taxon>Spiralia</taxon>
        <taxon>Gnathifera</taxon>
        <taxon>Rotifera</taxon>
        <taxon>Eurotatoria</taxon>
        <taxon>Bdelloidea</taxon>
        <taxon>Philodinida</taxon>
        <taxon>Philodinidae</taxon>
        <taxon>Rotaria</taxon>
    </lineage>
</organism>
<dbReference type="Proteomes" id="UP000663889">
    <property type="component" value="Unassembled WGS sequence"/>
</dbReference>
<keyword evidence="11 18" id="KW-0472">Membrane</keyword>
<comment type="caution">
    <text evidence="19">The sequence shown here is derived from an EMBL/GenBank/DDBJ whole genome shotgun (WGS) entry which is preliminary data.</text>
</comment>
<evidence type="ECO:0000256" key="12">
    <source>
        <dbReference type="ARBA" id="ARBA00023209"/>
    </source>
</evidence>
<evidence type="ECO:0000256" key="9">
    <source>
        <dbReference type="ARBA" id="ARBA00022989"/>
    </source>
</evidence>
<feature type="transmembrane region" description="Helical" evidence="18">
    <location>
        <begin position="114"/>
        <end position="134"/>
    </location>
</feature>
<evidence type="ECO:0000256" key="5">
    <source>
        <dbReference type="ARBA" id="ARBA00017171"/>
    </source>
</evidence>
<dbReference type="GO" id="GO:0003882">
    <property type="term" value="F:CDP-diacylglycerol-serine O-phosphatidyltransferase activity"/>
    <property type="evidence" value="ECO:0007669"/>
    <property type="project" value="UniProtKB-EC"/>
</dbReference>
<dbReference type="Proteomes" id="UP000663870">
    <property type="component" value="Unassembled WGS sequence"/>
</dbReference>
<dbReference type="NCBIfam" id="TIGR00473">
    <property type="entry name" value="pssA"/>
    <property type="match status" value="1"/>
</dbReference>
<dbReference type="PANTHER" id="PTHR14269">
    <property type="entry name" value="CDP-DIACYLGLYCEROL--GLYCEROL-3-PHOSPHATE 3-PHOSPHATIDYLTRANSFERASE-RELATED"/>
    <property type="match status" value="1"/>
</dbReference>
<comment type="subcellular location">
    <subcellularLocation>
        <location evidence="2">Endomembrane system</location>
        <topology evidence="2">Multi-pass membrane protein</topology>
    </subcellularLocation>
</comment>
<dbReference type="GO" id="GO:0043337">
    <property type="term" value="F:cardiolipin synthase (CMP-forming)"/>
    <property type="evidence" value="ECO:0007669"/>
    <property type="project" value="UniProtKB-EC"/>
</dbReference>
<dbReference type="Proteomes" id="UP000663864">
    <property type="component" value="Unassembled WGS sequence"/>
</dbReference>
<dbReference type="EC" id="2.7.8.8" evidence="4"/>
<evidence type="ECO:0000256" key="18">
    <source>
        <dbReference type="SAM" id="Phobius"/>
    </source>
</evidence>
<evidence type="ECO:0000256" key="1">
    <source>
        <dbReference type="ARBA" id="ARBA00000287"/>
    </source>
</evidence>
<sequence>MSRTNEVIQETNTAVNIYLKKGDQFAQKLIRGTPNGLTLANLTCGLFSLIMSMNGLHRFASLFILLAAVCDYFDGRVARMLRVSSAIGAQLDSLADVVSFGVAPAILAHSIQHWSFLMVIAFISFPLTGAWRLARFNVNPTHDYFIGLPIPAAGIVVALLALFSFVSPLIMIGLALLMISPLQIPKL</sequence>
<keyword evidence="8 18" id="KW-0812">Transmembrane</keyword>
<dbReference type="InterPro" id="IPR004533">
    <property type="entry name" value="CDP-diaglyc--ser_O-PTrfase"/>
</dbReference>
<dbReference type="AlphaFoldDB" id="A0A814RLM2"/>
<comment type="catalytic activity">
    <reaction evidence="1">
        <text>a CDP-1,2-diacyl-sn-glycerol + L-serine = a 1,2-diacyl-sn-glycero-3-phospho-L-serine + CMP + H(+)</text>
        <dbReference type="Rhea" id="RHEA:16913"/>
        <dbReference type="ChEBI" id="CHEBI:15378"/>
        <dbReference type="ChEBI" id="CHEBI:33384"/>
        <dbReference type="ChEBI" id="CHEBI:57262"/>
        <dbReference type="ChEBI" id="CHEBI:58332"/>
        <dbReference type="ChEBI" id="CHEBI:60377"/>
        <dbReference type="EC" id="2.7.8.8"/>
    </reaction>
</comment>
<dbReference type="InterPro" id="IPR043130">
    <property type="entry name" value="CDP-OH_PTrfase_TM_dom"/>
</dbReference>
<dbReference type="PROSITE" id="PS00379">
    <property type="entry name" value="CDP_ALCOHOL_P_TRANSF"/>
    <property type="match status" value="1"/>
</dbReference>
<dbReference type="EMBL" id="CAJOBE010000044">
    <property type="protein sequence ID" value="CAF3550453.1"/>
    <property type="molecule type" value="Genomic_DNA"/>
</dbReference>
<protein>
    <recommendedName>
        <fullName evidence="5">CDP-diacylglycerol--serine O-phosphatidyltransferase</fullName>
        <ecNumber evidence="15">2.7.8.41</ecNumber>
        <ecNumber evidence="4">2.7.8.8</ecNumber>
    </recommendedName>
    <alternativeName>
        <fullName evidence="14">Phosphatidylserine synthase</fullName>
    </alternativeName>
</protein>
<evidence type="ECO:0000256" key="8">
    <source>
        <dbReference type="ARBA" id="ARBA00022692"/>
    </source>
</evidence>
<gene>
    <name evidence="22" type="ORF">FNK824_LOCUS927</name>
    <name evidence="21" type="ORF">JXQ802_LOCUS38144</name>
    <name evidence="20" type="ORF">SEV965_LOCUS20335</name>
    <name evidence="19" type="ORF">ZHD862_LOCUS19371</name>
</gene>
<dbReference type="GO" id="GO:0016020">
    <property type="term" value="C:membrane"/>
    <property type="evidence" value="ECO:0007669"/>
    <property type="project" value="InterPro"/>
</dbReference>
<evidence type="ECO:0000256" key="11">
    <source>
        <dbReference type="ARBA" id="ARBA00023136"/>
    </source>
</evidence>
<dbReference type="PANTHER" id="PTHR14269:SF61">
    <property type="entry name" value="CDP-DIACYLGLYCEROL--SERINE O-PHOSPHATIDYLTRANSFERASE"/>
    <property type="match status" value="1"/>
</dbReference>
<keyword evidence="9 18" id="KW-1133">Transmembrane helix</keyword>
<evidence type="ECO:0000313" key="21">
    <source>
        <dbReference type="EMBL" id="CAF1460534.1"/>
    </source>
</evidence>
<accession>A0A814RLM2</accession>
<evidence type="ECO:0000256" key="15">
    <source>
        <dbReference type="ARBA" id="ARBA00039001"/>
    </source>
</evidence>
<keyword evidence="12" id="KW-0594">Phospholipid biosynthesis</keyword>
<evidence type="ECO:0000256" key="10">
    <source>
        <dbReference type="ARBA" id="ARBA00023098"/>
    </source>
</evidence>
<dbReference type="Gene3D" id="1.20.120.1760">
    <property type="match status" value="1"/>
</dbReference>
<evidence type="ECO:0000256" key="6">
    <source>
        <dbReference type="ARBA" id="ARBA00022516"/>
    </source>
</evidence>
<dbReference type="InterPro" id="IPR000462">
    <property type="entry name" value="CDP-OH_P_trans"/>
</dbReference>
<dbReference type="GO" id="GO:0008654">
    <property type="term" value="P:phospholipid biosynthetic process"/>
    <property type="evidence" value="ECO:0007669"/>
    <property type="project" value="UniProtKB-KW"/>
</dbReference>
<dbReference type="EMBL" id="CAJNOL010002091">
    <property type="protein sequence ID" value="CAF1460534.1"/>
    <property type="molecule type" value="Genomic_DNA"/>
</dbReference>
<evidence type="ECO:0000313" key="19">
    <source>
        <dbReference type="EMBL" id="CAF1135633.1"/>
    </source>
</evidence>
<dbReference type="EMBL" id="CAJNOT010001050">
    <property type="protein sequence ID" value="CAF1135633.1"/>
    <property type="molecule type" value="Genomic_DNA"/>
</dbReference>
<keyword evidence="6" id="KW-0444">Lipid biosynthesis</keyword>
<keyword evidence="13" id="KW-1208">Phospholipid metabolism</keyword>
<dbReference type="InterPro" id="IPR048254">
    <property type="entry name" value="CDP_ALCOHOL_P_TRANSF_CS"/>
</dbReference>
<evidence type="ECO:0000313" key="23">
    <source>
        <dbReference type="Proteomes" id="UP000663864"/>
    </source>
</evidence>
<evidence type="ECO:0000256" key="17">
    <source>
        <dbReference type="RuleBase" id="RU003750"/>
    </source>
</evidence>
<evidence type="ECO:0000256" key="16">
    <source>
        <dbReference type="ARBA" id="ARBA00047433"/>
    </source>
</evidence>
<name>A0A814RLM2_9BILA</name>
<dbReference type="GO" id="GO:0012505">
    <property type="term" value="C:endomembrane system"/>
    <property type="evidence" value="ECO:0007669"/>
    <property type="project" value="UniProtKB-SubCell"/>
</dbReference>
<evidence type="ECO:0000313" key="22">
    <source>
        <dbReference type="EMBL" id="CAF3550453.1"/>
    </source>
</evidence>
<dbReference type="EC" id="2.7.8.41" evidence="15"/>
<evidence type="ECO:0000256" key="2">
    <source>
        <dbReference type="ARBA" id="ARBA00004127"/>
    </source>
</evidence>
<evidence type="ECO:0000313" key="24">
    <source>
        <dbReference type="Proteomes" id="UP000663870"/>
    </source>
</evidence>
<comment type="catalytic activity">
    <reaction evidence="16">
        <text>a CDP-1,2-diacyl-sn-glycerol + a 1,2-diacyl-sn-glycero-3-phospho-(1'-sn-glycerol) = a cardiolipin + CMP + H(+)</text>
        <dbReference type="Rhea" id="RHEA:32931"/>
        <dbReference type="ChEBI" id="CHEBI:15378"/>
        <dbReference type="ChEBI" id="CHEBI:58332"/>
        <dbReference type="ChEBI" id="CHEBI:60377"/>
        <dbReference type="ChEBI" id="CHEBI:62237"/>
        <dbReference type="ChEBI" id="CHEBI:64716"/>
        <dbReference type="EC" id="2.7.8.41"/>
    </reaction>
</comment>
<evidence type="ECO:0000313" key="20">
    <source>
        <dbReference type="EMBL" id="CAF1186285.1"/>
    </source>
</evidence>
<keyword evidence="24" id="KW-1185">Reference proteome</keyword>
<dbReference type="Pfam" id="PF01066">
    <property type="entry name" value="CDP-OH_P_transf"/>
    <property type="match status" value="1"/>
</dbReference>
<comment type="similarity">
    <text evidence="3 17">Belongs to the CDP-alcohol phosphatidyltransferase class-I family.</text>
</comment>
<evidence type="ECO:0000256" key="13">
    <source>
        <dbReference type="ARBA" id="ARBA00023264"/>
    </source>
</evidence>
<evidence type="ECO:0000256" key="14">
    <source>
        <dbReference type="ARBA" id="ARBA00032361"/>
    </source>
</evidence>